<feature type="repeat" description="ANK" evidence="3">
    <location>
        <begin position="104"/>
        <end position="126"/>
    </location>
</feature>
<name>A0A3Q4HEW7_NEOBR</name>
<feature type="repeat" description="ANK" evidence="3">
    <location>
        <begin position="261"/>
        <end position="293"/>
    </location>
</feature>
<dbReference type="InterPro" id="IPR002110">
    <property type="entry name" value="Ankyrin_rpt"/>
</dbReference>
<dbReference type="PANTHER" id="PTHR24198:SF165">
    <property type="entry name" value="ANKYRIN REPEAT-CONTAINING PROTEIN-RELATED"/>
    <property type="match status" value="1"/>
</dbReference>
<proteinExistence type="predicted"/>
<dbReference type="Bgee" id="ENSNBRG00000015765">
    <property type="expression patterns" value="Expressed in blood and 4 other cell types or tissues"/>
</dbReference>
<dbReference type="AlphaFoldDB" id="A0A3Q4HEW7"/>
<sequence length="380" mass="40144">LFAVMNGHTTCVRLLLDESDNSDLVDICIIDSYIASALLSQLLCGQEECIQCLLEQEASVLLGDSRGRTAIHLAAARGHASWLSELLSIACSEAPSLPPLRDHSGYTPLHWACYYGHEGCVEVLLEQKGCRCIDGNPFTPLHCAVSPHAAEHHLFSFHPLSSRTPLHAAAFAGHVDCVQLLLSHDAPVDVAEQSGRTALMMAAQRGRVGVLLTSASANLSLTDKDGNTALHLACSNGKEDCVLLILEKLSDTVLINATNAALQTPLHLAARSGLKQVVQELLSRGANVQTVDENGLTPALACAPSREVADCLALILATMMPFCSPCSSGAPSPGSLLRHIPHQGGKGLSTGPRASRSPRNPSGPSSEGTTENDSEDSETF</sequence>
<reference evidence="5" key="1">
    <citation type="submission" date="2025-08" db="UniProtKB">
        <authorList>
            <consortium name="Ensembl"/>
        </authorList>
    </citation>
    <scope>IDENTIFICATION</scope>
</reference>
<evidence type="ECO:0000313" key="6">
    <source>
        <dbReference type="Proteomes" id="UP000261580"/>
    </source>
</evidence>
<dbReference type="Gene3D" id="1.25.40.20">
    <property type="entry name" value="Ankyrin repeat-containing domain"/>
    <property type="match status" value="3"/>
</dbReference>
<organism evidence="5 6">
    <name type="scientific">Neolamprologus brichardi</name>
    <name type="common">Fairy cichlid</name>
    <name type="synonym">Lamprologus brichardi</name>
    <dbReference type="NCBI Taxonomy" id="32507"/>
    <lineage>
        <taxon>Eukaryota</taxon>
        <taxon>Metazoa</taxon>
        <taxon>Chordata</taxon>
        <taxon>Craniata</taxon>
        <taxon>Vertebrata</taxon>
        <taxon>Euteleostomi</taxon>
        <taxon>Actinopterygii</taxon>
        <taxon>Neopterygii</taxon>
        <taxon>Teleostei</taxon>
        <taxon>Neoteleostei</taxon>
        <taxon>Acanthomorphata</taxon>
        <taxon>Ovalentaria</taxon>
        <taxon>Cichlomorphae</taxon>
        <taxon>Cichliformes</taxon>
        <taxon>Cichlidae</taxon>
        <taxon>African cichlids</taxon>
        <taxon>Pseudocrenilabrinae</taxon>
        <taxon>Lamprologini</taxon>
        <taxon>Neolamprologus</taxon>
    </lineage>
</organism>
<protein>
    <submittedName>
        <fullName evidence="5">Ankyrin repeat domain 44</fullName>
    </submittedName>
</protein>
<keyword evidence="2 3" id="KW-0040">ANK repeat</keyword>
<evidence type="ECO:0000256" key="1">
    <source>
        <dbReference type="ARBA" id="ARBA00022737"/>
    </source>
</evidence>
<dbReference type="STRING" id="32507.ENSNBRP00000020501"/>
<dbReference type="PRINTS" id="PR01415">
    <property type="entry name" value="ANKYRIN"/>
</dbReference>
<dbReference type="SMART" id="SM00248">
    <property type="entry name" value="ANK"/>
    <property type="match status" value="7"/>
</dbReference>
<dbReference type="GeneTree" id="ENSGT00950000182908"/>
<dbReference type="PROSITE" id="PS50297">
    <property type="entry name" value="ANK_REP_REGION"/>
    <property type="match status" value="4"/>
</dbReference>
<dbReference type="PANTHER" id="PTHR24198">
    <property type="entry name" value="ANKYRIN REPEAT AND PROTEIN KINASE DOMAIN-CONTAINING PROTEIN"/>
    <property type="match status" value="1"/>
</dbReference>
<dbReference type="PROSITE" id="PS50088">
    <property type="entry name" value="ANK_REPEAT"/>
    <property type="match status" value="4"/>
</dbReference>
<evidence type="ECO:0000256" key="3">
    <source>
        <dbReference type="PROSITE-ProRule" id="PRU00023"/>
    </source>
</evidence>
<dbReference type="SUPFAM" id="SSF48403">
    <property type="entry name" value="Ankyrin repeat"/>
    <property type="match status" value="1"/>
</dbReference>
<dbReference type="InterPro" id="IPR036770">
    <property type="entry name" value="Ankyrin_rpt-contain_sf"/>
</dbReference>
<dbReference type="Pfam" id="PF12796">
    <property type="entry name" value="Ank_2"/>
    <property type="match status" value="3"/>
</dbReference>
<feature type="repeat" description="ANK" evidence="3">
    <location>
        <begin position="161"/>
        <end position="193"/>
    </location>
</feature>
<feature type="region of interest" description="Disordered" evidence="4">
    <location>
        <begin position="334"/>
        <end position="380"/>
    </location>
</feature>
<feature type="compositionally biased region" description="Acidic residues" evidence="4">
    <location>
        <begin position="370"/>
        <end position="380"/>
    </location>
</feature>
<evidence type="ECO:0000256" key="2">
    <source>
        <dbReference type="ARBA" id="ARBA00023043"/>
    </source>
</evidence>
<feature type="repeat" description="ANK" evidence="3">
    <location>
        <begin position="225"/>
        <end position="257"/>
    </location>
</feature>
<evidence type="ECO:0000256" key="4">
    <source>
        <dbReference type="SAM" id="MobiDB-lite"/>
    </source>
</evidence>
<accession>A0A3Q4HEW7</accession>
<dbReference type="Ensembl" id="ENSNBRT00000021055.1">
    <property type="protein sequence ID" value="ENSNBRP00000020501.1"/>
    <property type="gene ID" value="ENSNBRG00000015765.1"/>
</dbReference>
<feature type="compositionally biased region" description="Low complexity" evidence="4">
    <location>
        <begin position="351"/>
        <end position="368"/>
    </location>
</feature>
<keyword evidence="1" id="KW-0677">Repeat</keyword>
<evidence type="ECO:0000313" key="5">
    <source>
        <dbReference type="Ensembl" id="ENSNBRP00000020501.1"/>
    </source>
</evidence>
<dbReference type="OMA" id="LMCAAMN"/>
<reference evidence="5" key="2">
    <citation type="submission" date="2025-09" db="UniProtKB">
        <authorList>
            <consortium name="Ensembl"/>
        </authorList>
    </citation>
    <scope>IDENTIFICATION</scope>
</reference>
<dbReference type="Proteomes" id="UP000261580">
    <property type="component" value="Unassembled WGS sequence"/>
</dbReference>
<keyword evidence="6" id="KW-1185">Reference proteome</keyword>